<dbReference type="EMBL" id="PCMW01000005">
    <property type="protein sequence ID" value="PDS27037.1"/>
    <property type="molecule type" value="Genomic_DNA"/>
</dbReference>
<keyword evidence="1" id="KW-0175">Coiled coil</keyword>
<protein>
    <recommendedName>
        <fullName evidence="2">DUF2326 domain-containing protein</fullName>
    </recommendedName>
</protein>
<accession>A0A2H3L214</accession>
<dbReference type="RefSeq" id="WP_097553160.1">
    <property type="nucleotide sequence ID" value="NZ_PCMW01000005.1"/>
</dbReference>
<feature type="coiled-coil region" evidence="1">
    <location>
        <begin position="350"/>
        <end position="407"/>
    </location>
</feature>
<organism evidence="3 4">
    <name type="scientific">Flavobacterium branchiophilum</name>
    <dbReference type="NCBI Taxonomy" id="55197"/>
    <lineage>
        <taxon>Bacteria</taxon>
        <taxon>Pseudomonadati</taxon>
        <taxon>Bacteroidota</taxon>
        <taxon>Flavobacteriia</taxon>
        <taxon>Flavobacteriales</taxon>
        <taxon>Flavobacteriaceae</taxon>
        <taxon>Flavobacterium</taxon>
    </lineage>
</organism>
<dbReference type="Gene3D" id="3.40.50.300">
    <property type="entry name" value="P-loop containing nucleotide triphosphate hydrolases"/>
    <property type="match status" value="1"/>
</dbReference>
<dbReference type="Proteomes" id="UP000220828">
    <property type="component" value="Unassembled WGS sequence"/>
</dbReference>
<gene>
    <name evidence="3" type="ORF">B0A77_00465</name>
</gene>
<dbReference type="AlphaFoldDB" id="A0A2H3L214"/>
<feature type="domain" description="DUF2326" evidence="2">
    <location>
        <begin position="466"/>
        <end position="602"/>
    </location>
</feature>
<evidence type="ECO:0000256" key="1">
    <source>
        <dbReference type="SAM" id="Coils"/>
    </source>
</evidence>
<dbReference type="OrthoDB" id="5140926at2"/>
<proteinExistence type="predicted"/>
<dbReference type="Pfam" id="PF10088">
    <property type="entry name" value="DUF2326"/>
    <property type="match status" value="1"/>
</dbReference>
<dbReference type="InterPro" id="IPR018760">
    <property type="entry name" value="DUF2326"/>
</dbReference>
<sequence length="602" mass="71441">MKLSKLYSNIKSFKNIKFNLNGLNVIYADVQTDINDKKNSHDLGKTKVAELIDFLLLKKIDKKDFLLKITENNKSIFNDFIFYLEIELNDSRFLTLKRGVENNTKISFNISEIQSVDFKPPLSFEFENISIDKARELLSEYLNFDFFFDKNYDYRKGLSYNLRTPPDDYKDVFQLSKFSNGKHKYWKPFIFDLLGFDGELLLKKYENDEEIEEIRGFIGTLKREYKIDKKDRDSLIAEKRSIEENNLEIEKKVDAFNFYEQDKKLIKNGVSDIENAISDYNSISYNLNYEIDKLKKSIKNDFVFEINKVEKVFKETGIYFGDQIKKDYEELLDFNSKITIERNKLIKKILQKKEKELKQINSSLVDLNKKKEDLLSVLQDTDTFKKFKTYQKLLAKKEEELNEVTNKIKYIDLIFSKEDEIESKKDEIEDTISKLKYISRHTEENEKYDDIRKKFNSFYKEIMDENANFSWHLNTYNNIEFPPPKVQDSLNKTTAKDEGTTYKKLLCVAFDLAILTSYNKQSFFRFIYHDDVLSTQDDGIKLRLLELLDKLTKEFNIQYVISVIKSDLPLDDKENIIYFKEDDIILKLNDKSEEGTLFGFSF</sequence>
<dbReference type="InterPro" id="IPR027417">
    <property type="entry name" value="P-loop_NTPase"/>
</dbReference>
<reference evidence="3 4" key="1">
    <citation type="submission" date="2017-09" db="EMBL/GenBank/DDBJ databases">
        <title>Whole genomes of Flavobacteriaceae.</title>
        <authorList>
            <person name="Stine C."/>
            <person name="Li C."/>
            <person name="Tadesse D."/>
        </authorList>
    </citation>
    <scope>NUCLEOTIDE SEQUENCE [LARGE SCALE GENOMIC DNA]</scope>
    <source>
        <strain evidence="3 4">ATCC 35036</strain>
    </source>
</reference>
<evidence type="ECO:0000313" key="4">
    <source>
        <dbReference type="Proteomes" id="UP000220828"/>
    </source>
</evidence>
<comment type="caution">
    <text evidence="3">The sequence shown here is derived from an EMBL/GenBank/DDBJ whole genome shotgun (WGS) entry which is preliminary data.</text>
</comment>
<evidence type="ECO:0000259" key="2">
    <source>
        <dbReference type="Pfam" id="PF10088"/>
    </source>
</evidence>
<evidence type="ECO:0000313" key="3">
    <source>
        <dbReference type="EMBL" id="PDS27037.1"/>
    </source>
</evidence>
<name>A0A2H3L214_9FLAO</name>